<accession>A0A2X0R7X7</accession>
<evidence type="ECO:0000256" key="11">
    <source>
        <dbReference type="ARBA" id="ARBA00049878"/>
    </source>
</evidence>
<dbReference type="GO" id="GO:0030366">
    <property type="term" value="F:molybdopterin synthase activity"/>
    <property type="evidence" value="ECO:0007669"/>
    <property type="project" value="UniProtKB-EC"/>
</dbReference>
<comment type="subunit">
    <text evidence="6">Heterotetramer of 2 MoaD subunits and 2 MoaE subunits. Also stable as homodimer. The enzyme changes between these two forms during catalysis.</text>
</comment>
<reference evidence="12" key="1">
    <citation type="submission" date="2018-05" db="EMBL/GenBank/DDBJ databases">
        <authorList>
            <person name="Lanie J.A."/>
            <person name="Ng W.-L."/>
            <person name="Kazmierczak K.M."/>
            <person name="Andrzejewski T.M."/>
            <person name="Davidsen T.M."/>
            <person name="Wayne K.J."/>
            <person name="Tettelin H."/>
            <person name="Glass J.I."/>
            <person name="Rusch D."/>
            <person name="Podicherti R."/>
            <person name="Tsui H.-C.T."/>
            <person name="Winkler M.E."/>
        </authorList>
    </citation>
    <scope>NUCLEOTIDE SEQUENCE</scope>
    <source>
        <strain evidence="12">KNB</strain>
    </source>
</reference>
<proteinExistence type="inferred from homology"/>
<dbReference type="Pfam" id="PF02391">
    <property type="entry name" value="MoaE"/>
    <property type="match status" value="1"/>
</dbReference>
<dbReference type="AlphaFoldDB" id="A0A2X0R7X7"/>
<dbReference type="SUPFAM" id="SSF54690">
    <property type="entry name" value="Molybdopterin synthase subunit MoaE"/>
    <property type="match status" value="1"/>
</dbReference>
<keyword evidence="12" id="KW-0808">Transferase</keyword>
<dbReference type="EC" id="2.8.1.12" evidence="3"/>
<comment type="pathway">
    <text evidence="1">Cofactor biosynthesis; molybdopterin biosynthesis.</text>
</comment>
<dbReference type="GO" id="GO:0006777">
    <property type="term" value="P:Mo-molybdopterin cofactor biosynthetic process"/>
    <property type="evidence" value="ECO:0007669"/>
    <property type="project" value="UniProtKB-KW"/>
</dbReference>
<dbReference type="PANTHER" id="PTHR23404">
    <property type="entry name" value="MOLYBDOPTERIN SYNTHASE RELATED"/>
    <property type="match status" value="1"/>
</dbReference>
<evidence type="ECO:0000256" key="2">
    <source>
        <dbReference type="ARBA" id="ARBA00005426"/>
    </source>
</evidence>
<evidence type="ECO:0000256" key="9">
    <source>
        <dbReference type="ARBA" id="ARBA00030781"/>
    </source>
</evidence>
<name>A0A2X0R7X7_9PROT</name>
<protein>
    <recommendedName>
        <fullName evidence="4">Molybdopterin synthase catalytic subunit</fullName>
        <ecNumber evidence="3">2.8.1.12</ecNumber>
    </recommendedName>
    <alternativeName>
        <fullName evidence="9">MPT synthase subunit 2</fullName>
    </alternativeName>
    <alternativeName>
        <fullName evidence="7">Molybdenum cofactor biosynthesis protein E</fullName>
    </alternativeName>
    <alternativeName>
        <fullName evidence="8">Molybdopterin-converting factor large subunit</fullName>
    </alternativeName>
    <alternativeName>
        <fullName evidence="10">Molybdopterin-converting factor subunit 2</fullName>
    </alternativeName>
</protein>
<organism evidence="12">
    <name type="scientific">Candidatus Nitrotoga fabula</name>
    <dbReference type="NCBI Taxonomy" id="2182327"/>
    <lineage>
        <taxon>Bacteria</taxon>
        <taxon>Pseudomonadati</taxon>
        <taxon>Pseudomonadota</taxon>
        <taxon>Betaproteobacteria</taxon>
        <taxon>Nitrosomonadales</taxon>
        <taxon>Gallionellaceae</taxon>
        <taxon>Candidatus Nitrotoga</taxon>
    </lineage>
</organism>
<dbReference type="InterPro" id="IPR003448">
    <property type="entry name" value="Mopterin_biosynth_MoaE"/>
</dbReference>
<sequence>MSVSIQESDFDLAAELNTLRSGNSKVGAMVSFIGLVRDFNLDETVDSIYLEYYPGMTEKALNKIIAEATERWNLLNVRVIHRIGRLYANDQIVLVATTALHRGEAFAGCEFIIDYLKTAAPFWKKEETGEGSHWLETRETDVQRMEYWHSDKVRKSA</sequence>
<dbReference type="UniPathway" id="UPA00344"/>
<dbReference type="CDD" id="cd00756">
    <property type="entry name" value="MoaE"/>
    <property type="match status" value="1"/>
</dbReference>
<comment type="catalytic activity">
    <reaction evidence="11">
        <text>2 [molybdopterin-synthase sulfur-carrier protein]-C-terminal-Gly-aminoethanethioate + cyclic pyranopterin phosphate + H2O = molybdopterin + 2 [molybdopterin-synthase sulfur-carrier protein]-C-terminal Gly-Gly + 2 H(+)</text>
        <dbReference type="Rhea" id="RHEA:26333"/>
        <dbReference type="Rhea" id="RHEA-COMP:12202"/>
        <dbReference type="Rhea" id="RHEA-COMP:19907"/>
        <dbReference type="ChEBI" id="CHEBI:15377"/>
        <dbReference type="ChEBI" id="CHEBI:15378"/>
        <dbReference type="ChEBI" id="CHEBI:58698"/>
        <dbReference type="ChEBI" id="CHEBI:59648"/>
        <dbReference type="ChEBI" id="CHEBI:90778"/>
        <dbReference type="ChEBI" id="CHEBI:232372"/>
        <dbReference type="EC" id="2.8.1.12"/>
    </reaction>
</comment>
<evidence type="ECO:0000256" key="1">
    <source>
        <dbReference type="ARBA" id="ARBA00005046"/>
    </source>
</evidence>
<gene>
    <name evidence="12" type="primary">moaE</name>
    <name evidence="12" type="ORF">NITFAB_1702</name>
</gene>
<comment type="similarity">
    <text evidence="2">Belongs to the MoaE family.</text>
</comment>
<evidence type="ECO:0000256" key="4">
    <source>
        <dbReference type="ARBA" id="ARBA00013858"/>
    </source>
</evidence>
<dbReference type="InterPro" id="IPR036563">
    <property type="entry name" value="MoaE_sf"/>
</dbReference>
<evidence type="ECO:0000256" key="5">
    <source>
        <dbReference type="ARBA" id="ARBA00023150"/>
    </source>
</evidence>
<evidence type="ECO:0000256" key="6">
    <source>
        <dbReference type="ARBA" id="ARBA00026066"/>
    </source>
</evidence>
<dbReference type="EMBL" id="LS423452">
    <property type="protein sequence ID" value="SPS06112.1"/>
    <property type="molecule type" value="Genomic_DNA"/>
</dbReference>
<keyword evidence="5" id="KW-0501">Molybdenum cofactor biosynthesis</keyword>
<evidence type="ECO:0000313" key="12">
    <source>
        <dbReference type="EMBL" id="SPS06112.1"/>
    </source>
</evidence>
<evidence type="ECO:0000256" key="10">
    <source>
        <dbReference type="ARBA" id="ARBA00032474"/>
    </source>
</evidence>
<dbReference type="Gene3D" id="3.90.1170.40">
    <property type="entry name" value="Molybdopterin biosynthesis MoaE subunit"/>
    <property type="match status" value="1"/>
</dbReference>
<evidence type="ECO:0000256" key="3">
    <source>
        <dbReference type="ARBA" id="ARBA00011950"/>
    </source>
</evidence>
<evidence type="ECO:0000256" key="8">
    <source>
        <dbReference type="ARBA" id="ARBA00030407"/>
    </source>
</evidence>
<evidence type="ECO:0000256" key="7">
    <source>
        <dbReference type="ARBA" id="ARBA00029745"/>
    </source>
</evidence>